<name>A0A4Z1E8A2_9HELO</name>
<protein>
    <submittedName>
        <fullName evidence="1">Uncharacterized protein</fullName>
    </submittedName>
</protein>
<reference evidence="1 2" key="1">
    <citation type="submission" date="2017-12" db="EMBL/GenBank/DDBJ databases">
        <title>Comparative genomics of Botrytis spp.</title>
        <authorList>
            <person name="Valero-Jimenez C.A."/>
            <person name="Tapia P."/>
            <person name="Veloso J."/>
            <person name="Silva-Moreno E."/>
            <person name="Staats M."/>
            <person name="Valdes J.H."/>
            <person name="Van Kan J.A.L."/>
        </authorList>
    </citation>
    <scope>NUCLEOTIDE SEQUENCE [LARGE SCALE GENOMIC DNA]</scope>
    <source>
        <strain evidence="1 2">Bt9001</strain>
    </source>
</reference>
<sequence>MGAIPILLQPGSSQKQPEREAILIGAERSLFFNVISVEASTAREHAQGLKGASSAQLRAIAQWIVRKLDIAQAKNNKQINKLETRPLDHVIQLVTKF</sequence>
<accession>A0A4Z1E8A2</accession>
<proteinExistence type="predicted"/>
<evidence type="ECO:0000313" key="2">
    <source>
        <dbReference type="Proteomes" id="UP000297777"/>
    </source>
</evidence>
<keyword evidence="2" id="KW-1185">Reference proteome</keyword>
<dbReference type="AlphaFoldDB" id="A0A4Z1E8A2"/>
<comment type="caution">
    <text evidence="1">The sequence shown here is derived from an EMBL/GenBank/DDBJ whole genome shotgun (WGS) entry which is preliminary data.</text>
</comment>
<gene>
    <name evidence="1" type="ORF">BTUL_0213g00030</name>
</gene>
<organism evidence="1 2">
    <name type="scientific">Botrytis tulipae</name>
    <dbReference type="NCBI Taxonomy" id="87230"/>
    <lineage>
        <taxon>Eukaryota</taxon>
        <taxon>Fungi</taxon>
        <taxon>Dikarya</taxon>
        <taxon>Ascomycota</taxon>
        <taxon>Pezizomycotina</taxon>
        <taxon>Leotiomycetes</taxon>
        <taxon>Helotiales</taxon>
        <taxon>Sclerotiniaceae</taxon>
        <taxon>Botrytis</taxon>
    </lineage>
</organism>
<dbReference type="EMBL" id="PQXH01000213">
    <property type="protein sequence ID" value="TGO08346.1"/>
    <property type="molecule type" value="Genomic_DNA"/>
</dbReference>
<evidence type="ECO:0000313" key="1">
    <source>
        <dbReference type="EMBL" id="TGO08346.1"/>
    </source>
</evidence>
<dbReference type="Proteomes" id="UP000297777">
    <property type="component" value="Unassembled WGS sequence"/>
</dbReference>